<dbReference type="RefSeq" id="WP_096479759.1">
    <property type="nucleotide sequence ID" value="NZ_CP023466.1"/>
</dbReference>
<evidence type="ECO:0000313" key="2">
    <source>
        <dbReference type="Proteomes" id="UP000218385"/>
    </source>
</evidence>
<organism evidence="1 2">
    <name type="scientific">Pseudomonas frederiksbergensis</name>
    <dbReference type="NCBI Taxonomy" id="104087"/>
    <lineage>
        <taxon>Bacteria</taxon>
        <taxon>Pseudomonadati</taxon>
        <taxon>Pseudomonadota</taxon>
        <taxon>Gammaproteobacteria</taxon>
        <taxon>Pseudomonadales</taxon>
        <taxon>Pseudomonadaceae</taxon>
        <taxon>Pseudomonas</taxon>
    </lineage>
</organism>
<protein>
    <recommendedName>
        <fullName evidence="3">Phage tail protein</fullName>
    </recommendedName>
</protein>
<dbReference type="EMBL" id="CP023466">
    <property type="protein sequence ID" value="ATE76601.1"/>
    <property type="molecule type" value="Genomic_DNA"/>
</dbReference>
<name>A0AB33ECE0_9PSED</name>
<dbReference type="AlphaFoldDB" id="A0AB33ECE0"/>
<evidence type="ECO:0008006" key="3">
    <source>
        <dbReference type="Google" id="ProtNLM"/>
    </source>
</evidence>
<gene>
    <name evidence="1" type="ORF">CNN82_09260</name>
</gene>
<sequence>MSEALKEKISNDSLGQVQTYVLFNQNGIQITLDLPSPVQLNLNTQEFYPLNTPPVVAPVLQNKSGLDLKSATFTIQLNDVVDSDPIANVRWWNNNLADGKQAMVFTCGQINNQTKGTGTATIPGYSQIRWATMANNGRSNETFTVTDVSFTFNSSVTTGATDGPIIRVG</sequence>
<reference evidence="1 2" key="1">
    <citation type="submission" date="2017-09" db="EMBL/GenBank/DDBJ databases">
        <title>Complete Genome sequence of Lysobacter capsici KNU-15.</title>
        <authorList>
            <person name="Kim M.-C."/>
            <person name="Yi H."/>
            <person name="Lee D.-W."/>
            <person name="Shin J.-H."/>
        </authorList>
    </citation>
    <scope>NUCLEOTIDE SEQUENCE [LARGE SCALE GENOMIC DNA]</scope>
    <source>
        <strain evidence="1 2">KNU-15</strain>
    </source>
</reference>
<accession>A0AB33ECE0</accession>
<dbReference type="Proteomes" id="UP000218385">
    <property type="component" value="Chromosome"/>
</dbReference>
<evidence type="ECO:0000313" key="1">
    <source>
        <dbReference type="EMBL" id="ATE76601.1"/>
    </source>
</evidence>
<proteinExistence type="predicted"/>